<sequence length="1036" mass="107433">DGEEKHIRFGKGGDDFDDIEEDYGSEGEPYDGYSDRDDGYGEDDYGDPYASDQGYGDDAYSDQDYGEDAQESDDYGYDYEDSDYSDDGYGADYGDDGYYDEGDYPEGDDYAEDLEDGVEYEEPSTLLRYVEENDWVTYALLVLLPPLGIYLLWRRQKFDMMLRAGISAVSALWFIGIIVLLILLLPKGGPTDVGVNASPSIIPYSPSPTPTVSATVAPSVSPTTLPADPDSTNSIVDNSIVGATSTPLPSDTQSGDGTTSDYVYSQATGIYYHSSDTCANLTQGVAVSRISVDAATARGQVQCPICYDEKTFWMTDNGTWYHANSTCSGMQNARSVTRAEAENAGKIACPVCVTGESTTLPDSSSSSSASTILNAITKLAKQISTDQSGINVWCTSGGTYFHTKSKCTGMSGANQVTLLRAMQMGKAPCPTCASAAGTGVWCTTNGAHFHANSSCSGMKNAVQVPLYLALVYGKTACPTCLSQYSSSSSGSSGTSGTGTTTDQANSGEVYVWATANGQYYHAQEHCSGMTGASRVTLKAALEAGRPACPTCASAANTTVYATSGGQYYHSYATCSGMSGASSGTLAQALALGYKRCPECWMSSGESSGGSSGSSSSGSSSGSSVSGVSVYCTQNGTYYHTLATFSGMSGASKVSLEAAIQAGKVACPTCASLANRTVYAVKNGKYYHYTTNCSVENLSDAISGSLAYALANGFAPCPTCTKSSSSGSGSTSAGESSGEFTPGTSGAKVYATASGPYYHTSKSCAGSGAAYVTLETALNYGKTACPKCASVGGVTVYATKNSKYFHLTKQHAGSGAVSGQLGTALGYGLTICPECYAVATGNTTGTTVPDTDVPTSSNTFKSGTSGYKVYASVDAADFHLSRECPACPSNVAYVTLETALNYGKSACVRCASLAYTPVYGSTSNPYYHLSKSCSYCPSNATRTYLGYAVALGLKSCPVCVDGAGTGDVGTGDDGTGGGTDVGIITPNTIVYIDLQGDSNAFVFHSSSKCSRGGMSSGSGVTLEFALEQGFTPCPYCF</sequence>
<feature type="transmembrane region" description="Helical" evidence="2">
    <location>
        <begin position="135"/>
        <end position="153"/>
    </location>
</feature>
<reference evidence="3" key="1">
    <citation type="submission" date="2020-10" db="EMBL/GenBank/DDBJ databases">
        <authorList>
            <person name="Gilroy R."/>
        </authorList>
    </citation>
    <scope>NUCLEOTIDE SEQUENCE</scope>
    <source>
        <strain evidence="3">ChiHcec3-11533</strain>
    </source>
</reference>
<keyword evidence="2" id="KW-0472">Membrane</keyword>
<feature type="compositionally biased region" description="Acidic residues" evidence="1">
    <location>
        <begin position="93"/>
        <end position="108"/>
    </location>
</feature>
<feature type="non-terminal residue" evidence="3">
    <location>
        <position position="1"/>
    </location>
</feature>
<accession>A0A9D1IAQ2</accession>
<evidence type="ECO:0000256" key="2">
    <source>
        <dbReference type="SAM" id="Phobius"/>
    </source>
</evidence>
<protein>
    <submittedName>
        <fullName evidence="3">Uncharacterized protein</fullName>
    </submittedName>
</protein>
<dbReference type="Proteomes" id="UP000824072">
    <property type="component" value="Unassembled WGS sequence"/>
</dbReference>
<evidence type="ECO:0000313" key="4">
    <source>
        <dbReference type="Proteomes" id="UP000824072"/>
    </source>
</evidence>
<gene>
    <name evidence="3" type="ORF">IAB02_01410</name>
</gene>
<organism evidence="3 4">
    <name type="scientific">Candidatus Pullichristensenella excrementigallinarum</name>
    <dbReference type="NCBI Taxonomy" id="2840907"/>
    <lineage>
        <taxon>Bacteria</taxon>
        <taxon>Bacillati</taxon>
        <taxon>Bacillota</taxon>
        <taxon>Clostridia</taxon>
        <taxon>Candidatus Pullichristensenella</taxon>
    </lineage>
</organism>
<feature type="compositionally biased region" description="Basic and acidic residues" evidence="1">
    <location>
        <begin position="1"/>
        <end position="14"/>
    </location>
</feature>
<keyword evidence="2" id="KW-0812">Transmembrane</keyword>
<feature type="transmembrane region" description="Helical" evidence="2">
    <location>
        <begin position="165"/>
        <end position="185"/>
    </location>
</feature>
<proteinExistence type="predicted"/>
<evidence type="ECO:0000256" key="1">
    <source>
        <dbReference type="SAM" id="MobiDB-lite"/>
    </source>
</evidence>
<reference evidence="3" key="2">
    <citation type="journal article" date="2021" name="PeerJ">
        <title>Extensive microbial diversity within the chicken gut microbiome revealed by metagenomics and culture.</title>
        <authorList>
            <person name="Gilroy R."/>
            <person name="Ravi A."/>
            <person name="Getino M."/>
            <person name="Pursley I."/>
            <person name="Horton D.L."/>
            <person name="Alikhan N.F."/>
            <person name="Baker D."/>
            <person name="Gharbi K."/>
            <person name="Hall N."/>
            <person name="Watson M."/>
            <person name="Adriaenssens E.M."/>
            <person name="Foster-Nyarko E."/>
            <person name="Jarju S."/>
            <person name="Secka A."/>
            <person name="Antonio M."/>
            <person name="Oren A."/>
            <person name="Chaudhuri R.R."/>
            <person name="La Ragione R."/>
            <person name="Hildebrand F."/>
            <person name="Pallen M.J."/>
        </authorList>
    </citation>
    <scope>NUCLEOTIDE SEQUENCE</scope>
    <source>
        <strain evidence="3">ChiHcec3-11533</strain>
    </source>
</reference>
<dbReference type="AlphaFoldDB" id="A0A9D1IAQ2"/>
<evidence type="ECO:0000313" key="3">
    <source>
        <dbReference type="EMBL" id="HIU33196.1"/>
    </source>
</evidence>
<name>A0A9D1IAQ2_9FIRM</name>
<comment type="caution">
    <text evidence="3">The sequence shown here is derived from an EMBL/GenBank/DDBJ whole genome shotgun (WGS) entry which is preliminary data.</text>
</comment>
<feature type="region of interest" description="Disordered" evidence="1">
    <location>
        <begin position="1"/>
        <end position="108"/>
    </location>
</feature>
<feature type="compositionally biased region" description="Acidic residues" evidence="1">
    <location>
        <begin position="59"/>
        <end position="86"/>
    </location>
</feature>
<keyword evidence="2" id="KW-1133">Transmembrane helix</keyword>
<dbReference type="EMBL" id="DVMU01000033">
    <property type="protein sequence ID" value="HIU33196.1"/>
    <property type="molecule type" value="Genomic_DNA"/>
</dbReference>
<feature type="compositionally biased region" description="Acidic residues" evidence="1">
    <location>
        <begin position="15"/>
        <end position="29"/>
    </location>
</feature>